<comment type="catalytic activity">
    <reaction evidence="20">
        <text>L-lysyl-glycine(out) = L-lysyl-glycine(in)</text>
        <dbReference type="Rhea" id="RHEA:79407"/>
        <dbReference type="ChEBI" id="CHEBI:191202"/>
    </reaction>
</comment>
<evidence type="ECO:0000256" key="11">
    <source>
        <dbReference type="ARBA" id="ARBA00044884"/>
    </source>
</evidence>
<evidence type="ECO:0000256" key="15">
    <source>
        <dbReference type="ARBA" id="ARBA00044899"/>
    </source>
</evidence>
<sequence>MKEQIQQKLSDSRVARWTALMIVSFTMMCGYFLTDVMSPLENLLTTKGKVVYFTDDTSISADSLISKVELFAAANALSSPELTVEKLEEGAELQYMETVDGQQQTVQKTISSVASGEGWSSTEYGFFSGAYGYINVFLLMLFFGGIILDKMGIRFTGIMSCGFMFAGALIKWYALSTDFGDTMLFGMNMQVILAALGFAIFGMGAEITGITVSKIIVKWFAGKELALALGLQVAMARIGTAIALGASLSVARMMGNVSYPVLFGAIALCIGFVSFLVYCVMDKKEDASALAVRQEEGQSEEEGFRLADLKLIFCSKGFWLITLLCLMFYAGVFPFLKFATKLMIYKYDVPESFAGMIPALLPFGTILLTPVFGSLYDRIGRGATLMIIGSVMLTVVHVLFALPLMNYWWFAVVVMIVLGIAFSLVPSAMWPSVPKIIPMKQLGSAYAIIFYIQNIGLAMVPVLIGWVIDDFATLRDTSGAITGYNYSIPMTIFAVFGVCAVVISLMLRVDDAKKHYGLEEANMKK</sequence>
<comment type="catalytic activity">
    <reaction evidence="18">
        <text>L-histidyl-L-alpha-amino acid(out) = L-histidyl-L-alpha-amino acid(in)</text>
        <dbReference type="Rhea" id="RHEA:79379"/>
        <dbReference type="ChEBI" id="CHEBI:229964"/>
    </reaction>
</comment>
<evidence type="ECO:0000256" key="10">
    <source>
        <dbReference type="ARBA" id="ARBA00044881"/>
    </source>
</evidence>
<evidence type="ECO:0000256" key="13">
    <source>
        <dbReference type="ARBA" id="ARBA00044893"/>
    </source>
</evidence>
<feature type="transmembrane region" description="Helical" evidence="25">
    <location>
        <begin position="408"/>
        <end position="433"/>
    </location>
</feature>
<evidence type="ECO:0000256" key="2">
    <source>
        <dbReference type="ARBA" id="ARBA00008335"/>
    </source>
</evidence>
<comment type="catalytic activity">
    <reaction evidence="15">
        <text>L-arginyl-L-alpha-amino acid(out) = L-arginyl-L-alpha-amino acid(in)</text>
        <dbReference type="Rhea" id="RHEA:79371"/>
        <dbReference type="ChEBI" id="CHEBI:84315"/>
    </reaction>
</comment>
<dbReference type="RefSeq" id="WP_178257055.1">
    <property type="nucleotide sequence ID" value="NZ_JACSPQ010000002.1"/>
</dbReference>
<feature type="transmembrane region" description="Helical" evidence="25">
    <location>
        <begin position="130"/>
        <end position="148"/>
    </location>
</feature>
<feature type="transmembrane region" description="Helical" evidence="25">
    <location>
        <begin position="14"/>
        <end position="33"/>
    </location>
</feature>
<evidence type="ECO:0000256" key="23">
    <source>
        <dbReference type="ARBA" id="ARBA00045709"/>
    </source>
</evidence>
<comment type="catalytic activity">
    <reaction evidence="11">
        <text>L-alpha-aminoacyl-L-histidine(out) = L-alpha-aminoacyl-L-histidine(in)</text>
        <dbReference type="Rhea" id="RHEA:79375"/>
        <dbReference type="ChEBI" id="CHEBI:229967"/>
    </reaction>
</comment>
<comment type="catalytic activity">
    <reaction evidence="19">
        <text>L-alanyl-L-lysine(out) = L-alanyl-L-lysine(in)</text>
        <dbReference type="Rhea" id="RHEA:79415"/>
        <dbReference type="ChEBI" id="CHEBI:192470"/>
    </reaction>
</comment>
<comment type="subcellular location">
    <subcellularLocation>
        <location evidence="1">Lysosome membrane</location>
        <topology evidence="1">Multi-pass membrane protein</topology>
    </subcellularLocation>
</comment>
<feature type="transmembrane region" description="Helical" evidence="25">
    <location>
        <begin position="383"/>
        <end position="402"/>
    </location>
</feature>
<organism evidence="27 28">
    <name type="scientific">Phocaeicola faecium</name>
    <dbReference type="NCBI Taxonomy" id="2762213"/>
    <lineage>
        <taxon>Bacteria</taxon>
        <taxon>Pseudomonadati</taxon>
        <taxon>Bacteroidota</taxon>
        <taxon>Bacteroidia</taxon>
        <taxon>Bacteroidales</taxon>
        <taxon>Bacteroidaceae</taxon>
        <taxon>Phocaeicola</taxon>
    </lineage>
</organism>
<evidence type="ECO:0000256" key="19">
    <source>
        <dbReference type="ARBA" id="ARBA00044919"/>
    </source>
</evidence>
<feature type="transmembrane region" description="Helical" evidence="25">
    <location>
        <begin position="445"/>
        <end position="468"/>
    </location>
</feature>
<evidence type="ECO:0000256" key="21">
    <source>
        <dbReference type="ARBA" id="ARBA00044985"/>
    </source>
</evidence>
<evidence type="ECO:0000256" key="18">
    <source>
        <dbReference type="ARBA" id="ARBA00044912"/>
    </source>
</evidence>
<dbReference type="InterPro" id="IPR011701">
    <property type="entry name" value="MFS"/>
</dbReference>
<dbReference type="InterPro" id="IPR036259">
    <property type="entry name" value="MFS_trans_sf"/>
</dbReference>
<dbReference type="SUPFAM" id="SSF103473">
    <property type="entry name" value="MFS general substrate transporter"/>
    <property type="match status" value="1"/>
</dbReference>
<evidence type="ECO:0000256" key="9">
    <source>
        <dbReference type="ARBA" id="ARBA00044878"/>
    </source>
</evidence>
<reference evidence="27 28" key="1">
    <citation type="submission" date="2020-08" db="EMBL/GenBank/DDBJ databases">
        <title>A Genomic Blueprint of the Chicken Gut Microbiome.</title>
        <authorList>
            <person name="Gilroy R."/>
            <person name="Ravi A."/>
            <person name="Getino M."/>
            <person name="Pursley I."/>
            <person name="Horton D.L."/>
            <person name="Alikhan N.-F."/>
            <person name="Baker D."/>
            <person name="Gharbi K."/>
            <person name="Hall N."/>
            <person name="Watson M."/>
            <person name="Adriaenssens E.M."/>
            <person name="Foster-Nyarko E."/>
            <person name="Jarju S."/>
            <person name="Secka A."/>
            <person name="Antonio M."/>
            <person name="Oren A."/>
            <person name="Chaudhuri R."/>
            <person name="La Ragione R.M."/>
            <person name="Hildebrand F."/>
            <person name="Pallen M.J."/>
        </authorList>
    </citation>
    <scope>NUCLEOTIDE SEQUENCE [LARGE SCALE GENOMIC DNA]</scope>
    <source>
        <strain evidence="27 28">Sa1YUN3</strain>
    </source>
</reference>
<evidence type="ECO:0000256" key="16">
    <source>
        <dbReference type="ARBA" id="ARBA00044900"/>
    </source>
</evidence>
<evidence type="ECO:0000256" key="8">
    <source>
        <dbReference type="ARBA" id="ARBA00044876"/>
    </source>
</evidence>
<keyword evidence="7" id="KW-0458">Lysosome</keyword>
<comment type="catalytic activity">
    <reaction evidence="12">
        <text>L-lysyl-L-alpha-amino acid(out) = L-lysyl-L-alpha-amino acid(in)</text>
        <dbReference type="Rhea" id="RHEA:79387"/>
        <dbReference type="ChEBI" id="CHEBI:229965"/>
    </reaction>
</comment>
<evidence type="ECO:0000256" key="7">
    <source>
        <dbReference type="ARBA" id="ARBA00023228"/>
    </source>
</evidence>
<dbReference type="Pfam" id="PF07690">
    <property type="entry name" value="MFS_1"/>
    <property type="match status" value="2"/>
</dbReference>
<feature type="transmembrane region" description="Helical" evidence="25">
    <location>
        <begin position="155"/>
        <end position="175"/>
    </location>
</feature>
<evidence type="ECO:0000313" key="28">
    <source>
        <dbReference type="Proteomes" id="UP000616346"/>
    </source>
</evidence>
<feature type="domain" description="Major facilitator superfamily (MFS) profile" evidence="26">
    <location>
        <begin position="317"/>
        <end position="525"/>
    </location>
</feature>
<comment type="similarity">
    <text evidence="2">Belongs to the major facilitator superfamily.</text>
</comment>
<dbReference type="Gene3D" id="1.20.1250.20">
    <property type="entry name" value="MFS general substrate transporter like domains"/>
    <property type="match status" value="2"/>
</dbReference>
<comment type="catalytic activity">
    <reaction evidence="14">
        <text>L-aspartyl-L-lysine(out) = L-aspartyl-L-lysine(in)</text>
        <dbReference type="Rhea" id="RHEA:79411"/>
        <dbReference type="ChEBI" id="CHEBI:229953"/>
    </reaction>
</comment>
<evidence type="ECO:0000256" key="25">
    <source>
        <dbReference type="SAM" id="Phobius"/>
    </source>
</evidence>
<name>A0ABR8VBU7_9BACT</name>
<feature type="transmembrane region" description="Helical" evidence="25">
    <location>
        <begin position="318"/>
        <end position="336"/>
    </location>
</feature>
<evidence type="ECO:0000256" key="5">
    <source>
        <dbReference type="ARBA" id="ARBA00022989"/>
    </source>
</evidence>
<comment type="catalytic activity">
    <reaction evidence="17">
        <text>L-arginyl-glycine(out) = L-arginyl-glycine(in)</text>
        <dbReference type="Rhea" id="RHEA:79391"/>
        <dbReference type="ChEBI" id="CHEBI:229955"/>
    </reaction>
</comment>
<dbReference type="InterPro" id="IPR020846">
    <property type="entry name" value="MFS_dom"/>
</dbReference>
<feature type="transmembrane region" description="Helical" evidence="25">
    <location>
        <begin position="488"/>
        <end position="507"/>
    </location>
</feature>
<feature type="transmembrane region" description="Helical" evidence="25">
    <location>
        <begin position="187"/>
        <end position="213"/>
    </location>
</feature>
<dbReference type="PANTHER" id="PTHR23512:SF3">
    <property type="entry name" value="MAJOR FACILITATOR SUPERFAMILY DOMAIN-CONTAINING PROTEIN 1"/>
    <property type="match status" value="1"/>
</dbReference>
<evidence type="ECO:0000256" key="4">
    <source>
        <dbReference type="ARBA" id="ARBA00022692"/>
    </source>
</evidence>
<evidence type="ECO:0000313" key="27">
    <source>
        <dbReference type="EMBL" id="MBD8001866.1"/>
    </source>
</evidence>
<evidence type="ECO:0000256" key="3">
    <source>
        <dbReference type="ARBA" id="ARBA00022448"/>
    </source>
</evidence>
<dbReference type="EMBL" id="JACSPQ010000002">
    <property type="protein sequence ID" value="MBD8001866.1"/>
    <property type="molecule type" value="Genomic_DNA"/>
</dbReference>
<evidence type="ECO:0000256" key="24">
    <source>
        <dbReference type="ARBA" id="ARBA00046376"/>
    </source>
</evidence>
<keyword evidence="4 25" id="KW-0812">Transmembrane</keyword>
<dbReference type="PANTHER" id="PTHR23512">
    <property type="entry name" value="MAJOR FACILITATOR SUPERFAMILY DOMAIN-CONTAINING PROTEIN 1"/>
    <property type="match status" value="1"/>
</dbReference>
<evidence type="ECO:0000259" key="26">
    <source>
        <dbReference type="PROSITE" id="PS50850"/>
    </source>
</evidence>
<comment type="catalytic activity">
    <reaction evidence="8">
        <text>L-lysyl-L-alanine(out) = L-lysyl-L-alanine(in)</text>
        <dbReference type="Rhea" id="RHEA:79399"/>
        <dbReference type="ChEBI" id="CHEBI:229954"/>
    </reaction>
</comment>
<accession>A0ABR8VBU7</accession>
<keyword evidence="6 25" id="KW-0472">Membrane</keyword>
<gene>
    <name evidence="27" type="ORF">H9626_06480</name>
</gene>
<evidence type="ECO:0000256" key="6">
    <source>
        <dbReference type="ARBA" id="ARBA00023136"/>
    </source>
</evidence>
<keyword evidence="3" id="KW-0813">Transport</keyword>
<dbReference type="InterPro" id="IPR052187">
    <property type="entry name" value="MFSD1"/>
</dbReference>
<keyword evidence="5 25" id="KW-1133">Transmembrane helix</keyword>
<dbReference type="PROSITE" id="PS50850">
    <property type="entry name" value="MFS"/>
    <property type="match status" value="1"/>
</dbReference>
<comment type="subunit">
    <text evidence="24">Homodimer. Interacts with lysosomal protein GLMP (via lumenal domain); the interaction starts while both proteins are still in the endoplasmic reticulum and is required for stabilization of MFSD1 in lysosomes but has no direct effect on its targeting to lysosomes or transporter activity.</text>
</comment>
<comment type="catalytic activity">
    <reaction evidence="16">
        <text>L-lysyl-L-lysine(out) = L-lysyl-L-lysine(in)</text>
        <dbReference type="Rhea" id="RHEA:79403"/>
        <dbReference type="ChEBI" id="CHEBI:229956"/>
    </reaction>
</comment>
<feature type="transmembrane region" description="Helical" evidence="25">
    <location>
        <begin position="356"/>
        <end position="376"/>
    </location>
</feature>
<comment type="caution">
    <text evidence="27">The sequence shown here is derived from an EMBL/GenBank/DDBJ whole genome shotgun (WGS) entry which is preliminary data.</text>
</comment>
<proteinExistence type="inferred from homology"/>
<comment type="catalytic activity">
    <reaction evidence="9">
        <text>L-histidyl-glycine(out) = L-histidyl-glycine(in)</text>
        <dbReference type="Rhea" id="RHEA:79395"/>
        <dbReference type="ChEBI" id="CHEBI:229957"/>
    </reaction>
</comment>
<dbReference type="Proteomes" id="UP000616346">
    <property type="component" value="Unassembled WGS sequence"/>
</dbReference>
<feature type="transmembrane region" description="Helical" evidence="25">
    <location>
        <begin position="257"/>
        <end position="280"/>
    </location>
</feature>
<evidence type="ECO:0000256" key="22">
    <source>
        <dbReference type="ARBA" id="ARBA00045018"/>
    </source>
</evidence>
<protein>
    <recommendedName>
        <fullName evidence="21">Lysosomal dipeptide transporter MFSD1</fullName>
    </recommendedName>
    <alternativeName>
        <fullName evidence="22">Major facilitator superfamily domain-containing protein 1</fullName>
    </alternativeName>
</protein>
<comment type="function">
    <text evidence="23">Lysosomal dipeptide uniporter that selectively exports lysine, arginine or histidine-containing dipeptides with a net positive charge from the lysosome lumen into the cytosol. Could play a role in a specific type of protein O-glycosylation indirectly regulating macrophages migration and tissue invasion. Also essential for liver homeostasis.</text>
</comment>
<feature type="transmembrane region" description="Helical" evidence="25">
    <location>
        <begin position="225"/>
        <end position="251"/>
    </location>
</feature>
<evidence type="ECO:0000256" key="12">
    <source>
        <dbReference type="ARBA" id="ARBA00044891"/>
    </source>
</evidence>
<comment type="catalytic activity">
    <reaction evidence="13">
        <text>L-alpha-aminoacyl-L-lysine(out) = L-alpha-aminoacyl-L-lysine(in)</text>
        <dbReference type="Rhea" id="RHEA:79383"/>
        <dbReference type="ChEBI" id="CHEBI:229966"/>
    </reaction>
</comment>
<evidence type="ECO:0000256" key="1">
    <source>
        <dbReference type="ARBA" id="ARBA00004155"/>
    </source>
</evidence>
<evidence type="ECO:0000256" key="20">
    <source>
        <dbReference type="ARBA" id="ARBA00044924"/>
    </source>
</evidence>
<keyword evidence="28" id="KW-1185">Reference proteome</keyword>
<evidence type="ECO:0000256" key="14">
    <source>
        <dbReference type="ARBA" id="ARBA00044898"/>
    </source>
</evidence>
<evidence type="ECO:0000256" key="17">
    <source>
        <dbReference type="ARBA" id="ARBA00044903"/>
    </source>
</evidence>
<comment type="catalytic activity">
    <reaction evidence="10">
        <text>L-alpha-aminoacyl-L-arginine(out) = L-alpha-aminoacyl-L-arginine(in)</text>
        <dbReference type="Rhea" id="RHEA:79367"/>
        <dbReference type="ChEBI" id="CHEBI:229968"/>
    </reaction>
</comment>